<evidence type="ECO:0000313" key="4">
    <source>
        <dbReference type="EMBL" id="JAI67736.1"/>
    </source>
</evidence>
<dbReference type="PANTHER" id="PTHR48051">
    <property type="match status" value="1"/>
</dbReference>
<dbReference type="PROSITE" id="PS51450">
    <property type="entry name" value="LRR"/>
    <property type="match status" value="3"/>
</dbReference>
<evidence type="ECO:0000256" key="3">
    <source>
        <dbReference type="SAM" id="MobiDB-lite"/>
    </source>
</evidence>
<name>A0A0N7ZDN4_SCYOL</name>
<dbReference type="Gene3D" id="3.80.10.10">
    <property type="entry name" value="Ribonuclease Inhibitor"/>
    <property type="match status" value="1"/>
</dbReference>
<accession>A0A0N7ZDN4</accession>
<dbReference type="PANTHER" id="PTHR48051:SF1">
    <property type="entry name" value="RAS SUPPRESSOR PROTEIN 1"/>
    <property type="match status" value="1"/>
</dbReference>
<dbReference type="InterPro" id="IPR050216">
    <property type="entry name" value="LRR_domain-containing"/>
</dbReference>
<organism evidence="4">
    <name type="scientific">Scylla olivacea</name>
    <name type="common">Orange mud crab</name>
    <name type="synonym">Cancer olivacea</name>
    <dbReference type="NCBI Taxonomy" id="85551"/>
    <lineage>
        <taxon>Eukaryota</taxon>
        <taxon>Metazoa</taxon>
        <taxon>Ecdysozoa</taxon>
        <taxon>Arthropoda</taxon>
        <taxon>Crustacea</taxon>
        <taxon>Multicrustacea</taxon>
        <taxon>Malacostraca</taxon>
        <taxon>Eumalacostraca</taxon>
        <taxon>Eucarida</taxon>
        <taxon>Decapoda</taxon>
        <taxon>Pleocyemata</taxon>
        <taxon>Brachyura</taxon>
        <taxon>Eubrachyura</taxon>
        <taxon>Portunoidea</taxon>
        <taxon>Portunidae</taxon>
        <taxon>Portuninae</taxon>
        <taxon>Scylla</taxon>
    </lineage>
</organism>
<dbReference type="SMART" id="SM00369">
    <property type="entry name" value="LRR_TYP"/>
    <property type="match status" value="6"/>
</dbReference>
<evidence type="ECO:0000256" key="2">
    <source>
        <dbReference type="ARBA" id="ARBA00022737"/>
    </source>
</evidence>
<dbReference type="Pfam" id="PF00560">
    <property type="entry name" value="LRR_1"/>
    <property type="match status" value="1"/>
</dbReference>
<sequence length="278" mass="31047">MWDDVQQALKEKRYELVLSGHEVNQLIEEEKGQLDPAVYDLTQLNLLKVTNTPLTSLSKDLARLINLTNLVLQNNRLDGLPDTLGDLEKLKFLDVSSNRLASLPPSLSHHSALTTLNVTGNQLTELPSFQECVSLAVLDVSHNQLSEFPDVCSANLAHLSEVRLANNLVQQIPVAVVDLPALKLLDVAHNNIKIVPGEVSDTPKLKELNLKGNPLSDRRFKKLVESERCLPRQVLDYIRQHCPRSAGQEAKGKKGKGKKNKFREEEEGWGLRSRCFNG</sequence>
<dbReference type="Pfam" id="PF13855">
    <property type="entry name" value="LRR_8"/>
    <property type="match status" value="2"/>
</dbReference>
<reference evidence="4" key="1">
    <citation type="submission" date="2015-09" db="EMBL/GenBank/DDBJ databases">
        <title>Scylla olivacea transcriptome.</title>
        <authorList>
            <person name="Ikhwanuddin M."/>
        </authorList>
    </citation>
    <scope>NUCLEOTIDE SEQUENCE</scope>
</reference>
<keyword evidence="1" id="KW-0433">Leucine-rich repeat</keyword>
<dbReference type="EMBL" id="GDRN01025027">
    <property type="protein sequence ID" value="JAI67736.1"/>
    <property type="molecule type" value="Transcribed_RNA"/>
</dbReference>
<dbReference type="InterPro" id="IPR003591">
    <property type="entry name" value="Leu-rich_rpt_typical-subtyp"/>
</dbReference>
<dbReference type="InterPro" id="IPR001611">
    <property type="entry name" value="Leu-rich_rpt"/>
</dbReference>
<evidence type="ECO:0000256" key="1">
    <source>
        <dbReference type="ARBA" id="ARBA00022614"/>
    </source>
</evidence>
<protein>
    <submittedName>
        <fullName evidence="4">Uncharacterized protein</fullName>
    </submittedName>
</protein>
<dbReference type="InterPro" id="IPR032675">
    <property type="entry name" value="LRR_dom_sf"/>
</dbReference>
<keyword evidence="2" id="KW-0677">Repeat</keyword>
<dbReference type="SUPFAM" id="SSF52058">
    <property type="entry name" value="L domain-like"/>
    <property type="match status" value="1"/>
</dbReference>
<feature type="region of interest" description="Disordered" evidence="3">
    <location>
        <begin position="245"/>
        <end position="278"/>
    </location>
</feature>
<dbReference type="SMART" id="SM00364">
    <property type="entry name" value="LRR_BAC"/>
    <property type="match status" value="5"/>
</dbReference>
<proteinExistence type="predicted"/>
<dbReference type="GO" id="GO:0005737">
    <property type="term" value="C:cytoplasm"/>
    <property type="evidence" value="ECO:0007669"/>
    <property type="project" value="TreeGrafter"/>
</dbReference>
<dbReference type="AlphaFoldDB" id="A0A0N7ZDN4"/>